<keyword evidence="3" id="KW-1185">Reference proteome</keyword>
<dbReference type="Pfam" id="PF12796">
    <property type="entry name" value="Ank_2"/>
    <property type="match status" value="1"/>
</dbReference>
<feature type="compositionally biased region" description="Low complexity" evidence="1">
    <location>
        <begin position="73"/>
        <end position="93"/>
    </location>
</feature>
<feature type="compositionally biased region" description="Basic and acidic residues" evidence="1">
    <location>
        <begin position="264"/>
        <end position="288"/>
    </location>
</feature>
<feature type="compositionally biased region" description="Basic residues" evidence="1">
    <location>
        <begin position="47"/>
        <end position="56"/>
    </location>
</feature>
<feature type="compositionally biased region" description="Basic and acidic residues" evidence="1">
    <location>
        <begin position="24"/>
        <end position="36"/>
    </location>
</feature>
<feature type="compositionally biased region" description="Polar residues" evidence="1">
    <location>
        <begin position="243"/>
        <end position="259"/>
    </location>
</feature>
<protein>
    <submittedName>
        <fullName evidence="2">Uncharacterized protein</fullName>
    </submittedName>
</protein>
<dbReference type="AlphaFoldDB" id="A0AA35TUH9"/>
<gene>
    <name evidence="2" type="ORF">GBAR_LOCUS29835</name>
</gene>
<dbReference type="Gene3D" id="1.25.40.20">
    <property type="entry name" value="Ankyrin repeat-containing domain"/>
    <property type="match status" value="1"/>
</dbReference>
<dbReference type="Proteomes" id="UP001174909">
    <property type="component" value="Unassembled WGS sequence"/>
</dbReference>
<dbReference type="SUPFAM" id="SSF48403">
    <property type="entry name" value="Ankyrin repeat"/>
    <property type="match status" value="1"/>
</dbReference>
<comment type="caution">
    <text evidence="2">The sequence shown here is derived from an EMBL/GenBank/DDBJ whole genome shotgun (WGS) entry which is preliminary data.</text>
</comment>
<reference evidence="2" key="1">
    <citation type="submission" date="2023-03" db="EMBL/GenBank/DDBJ databases">
        <authorList>
            <person name="Steffen K."/>
            <person name="Cardenas P."/>
        </authorList>
    </citation>
    <scope>NUCLEOTIDE SEQUENCE</scope>
</reference>
<dbReference type="InterPro" id="IPR036770">
    <property type="entry name" value="Ankyrin_rpt-contain_sf"/>
</dbReference>
<sequence length="288" mass="31512">MVCSPDDSEHAMSDAHPSLTPRASRKDYVDSWDPERPASVVPFHISPGRRRRRHTGVRSYNRFPVQRGSNRAPSPLRLGPGRSGPSGASNASSGEDEGGRGVPDAAGSEPSIASNSGICTTIIRATNPHDGQTAAHRAALAGKQENLSLLLHYDPECVLAKDLVGDTPLHLACRVTQKKTYRKIVEMLLGCDRVVASAMNKKGQRPEDDCPNTKTRKLVIKKRTKETLDLPSVPDTDPRKNMFLSQISEGASSTTSKPLTPNEFEERLRKMKEEHMNKSSTSEHDTSN</sequence>
<dbReference type="InterPro" id="IPR002110">
    <property type="entry name" value="Ankyrin_rpt"/>
</dbReference>
<dbReference type="SMART" id="SM00248">
    <property type="entry name" value="ANK"/>
    <property type="match status" value="2"/>
</dbReference>
<feature type="region of interest" description="Disordered" evidence="1">
    <location>
        <begin position="1"/>
        <end position="113"/>
    </location>
</feature>
<evidence type="ECO:0000256" key="1">
    <source>
        <dbReference type="SAM" id="MobiDB-lite"/>
    </source>
</evidence>
<feature type="region of interest" description="Disordered" evidence="1">
    <location>
        <begin position="223"/>
        <end position="288"/>
    </location>
</feature>
<evidence type="ECO:0000313" key="3">
    <source>
        <dbReference type="Proteomes" id="UP001174909"/>
    </source>
</evidence>
<dbReference type="EMBL" id="CASHTH010004204">
    <property type="protein sequence ID" value="CAI8054703.1"/>
    <property type="molecule type" value="Genomic_DNA"/>
</dbReference>
<evidence type="ECO:0000313" key="2">
    <source>
        <dbReference type="EMBL" id="CAI8054703.1"/>
    </source>
</evidence>
<name>A0AA35TUH9_GEOBA</name>
<proteinExistence type="predicted"/>
<accession>A0AA35TUH9</accession>
<organism evidence="2 3">
    <name type="scientific">Geodia barretti</name>
    <name type="common">Barrett's horny sponge</name>
    <dbReference type="NCBI Taxonomy" id="519541"/>
    <lineage>
        <taxon>Eukaryota</taxon>
        <taxon>Metazoa</taxon>
        <taxon>Porifera</taxon>
        <taxon>Demospongiae</taxon>
        <taxon>Heteroscleromorpha</taxon>
        <taxon>Tetractinellida</taxon>
        <taxon>Astrophorina</taxon>
        <taxon>Geodiidae</taxon>
        <taxon>Geodia</taxon>
    </lineage>
</organism>